<keyword evidence="3" id="KW-1185">Reference proteome</keyword>
<dbReference type="Pfam" id="PF07727">
    <property type="entry name" value="RVT_2"/>
    <property type="match status" value="1"/>
</dbReference>
<evidence type="ECO:0000313" key="3">
    <source>
        <dbReference type="Proteomes" id="UP000030755"/>
    </source>
</evidence>
<dbReference type="EMBL" id="KE561117">
    <property type="protein sequence ID" value="EPZ32757.1"/>
    <property type="molecule type" value="Genomic_DNA"/>
</dbReference>
<dbReference type="InterPro" id="IPR013103">
    <property type="entry name" value="RVT_2"/>
</dbReference>
<protein>
    <submittedName>
        <fullName evidence="2">Reverse transcriptase, RNA-dependent DNA polymerase domain-containing protein</fullName>
        <ecNumber evidence="2">2.7.7.7</ecNumber>
    </submittedName>
</protein>
<keyword evidence="2" id="KW-0548">Nucleotidyltransferase</keyword>
<dbReference type="InterPro" id="IPR043502">
    <property type="entry name" value="DNA/RNA_pol_sf"/>
</dbReference>
<dbReference type="OMA" id="STAWNEL"/>
<organism evidence="2 3">
    <name type="scientific">Rozella allomycis (strain CSF55)</name>
    <dbReference type="NCBI Taxonomy" id="988480"/>
    <lineage>
        <taxon>Eukaryota</taxon>
        <taxon>Fungi</taxon>
        <taxon>Fungi incertae sedis</taxon>
        <taxon>Cryptomycota</taxon>
        <taxon>Cryptomycota incertae sedis</taxon>
        <taxon>Rozella</taxon>
    </lineage>
</organism>
<dbReference type="PANTHER" id="PTHR11439:SF483">
    <property type="entry name" value="PEPTIDE SYNTHASE GLIP-LIKE, PUTATIVE (AFU_ORTHOLOGUE AFUA_3G12920)-RELATED"/>
    <property type="match status" value="1"/>
</dbReference>
<proteinExistence type="predicted"/>
<dbReference type="GO" id="GO:0003964">
    <property type="term" value="F:RNA-directed DNA polymerase activity"/>
    <property type="evidence" value="ECO:0007669"/>
    <property type="project" value="UniProtKB-KW"/>
</dbReference>
<dbReference type="EC" id="2.7.7.7" evidence="2"/>
<feature type="domain" description="Reverse transcriptase Ty1/copia-type" evidence="1">
    <location>
        <begin position="26"/>
        <end position="150"/>
    </location>
</feature>
<dbReference type="OrthoDB" id="3344688at2759"/>
<dbReference type="AlphaFoldDB" id="A0A075AVM1"/>
<keyword evidence="2" id="KW-0808">Transferase</keyword>
<dbReference type="PANTHER" id="PTHR11439">
    <property type="entry name" value="GAG-POL-RELATED RETROTRANSPOSON"/>
    <property type="match status" value="1"/>
</dbReference>
<dbReference type="Proteomes" id="UP000030755">
    <property type="component" value="Unassembled WGS sequence"/>
</dbReference>
<evidence type="ECO:0000259" key="1">
    <source>
        <dbReference type="Pfam" id="PF07727"/>
    </source>
</evidence>
<reference evidence="2 3" key="1">
    <citation type="journal article" date="2013" name="Curr. Biol.">
        <title>Shared signatures of parasitism and phylogenomics unite Cryptomycota and microsporidia.</title>
        <authorList>
            <person name="James T.Y."/>
            <person name="Pelin A."/>
            <person name="Bonen L."/>
            <person name="Ahrendt S."/>
            <person name="Sain D."/>
            <person name="Corradi N."/>
            <person name="Stajich J.E."/>
        </authorList>
    </citation>
    <scope>NUCLEOTIDE SEQUENCE [LARGE SCALE GENOMIC DNA]</scope>
    <source>
        <strain evidence="2 3">CSF55</strain>
    </source>
</reference>
<sequence length="212" mass="24761">MKLHKGLYGLKQSERRWYLTLAEYRLYGLKQSGRRWYLTLAEYLVELGFSRLESDWAVFKKTINGRLQMIGIYVDDLLIFAEEESEIASTIAELENKFKITKTEGGVVLFLGIHIHKTGYSFKLSQERLIDNIVNKLKNERLFITSTPMEENKKLIKEEKQSEEDKKFPYREILGSLLYLSNGTRPDISFAVGLLARFSSCYTKIHWESLLT</sequence>
<gene>
    <name evidence="2" type="ORF">O9G_000832</name>
</gene>
<keyword evidence="2" id="KW-0695">RNA-directed DNA polymerase</keyword>
<accession>A0A075AVM1</accession>
<dbReference type="SUPFAM" id="SSF56672">
    <property type="entry name" value="DNA/RNA polymerases"/>
    <property type="match status" value="1"/>
</dbReference>
<dbReference type="GO" id="GO:0003887">
    <property type="term" value="F:DNA-directed DNA polymerase activity"/>
    <property type="evidence" value="ECO:0007669"/>
    <property type="project" value="UniProtKB-EC"/>
</dbReference>
<dbReference type="STRING" id="988480.A0A075AVM1"/>
<dbReference type="HOGENOM" id="CLU_001650_10_0_1"/>
<name>A0A075AVM1_ROZAC</name>
<evidence type="ECO:0000313" key="2">
    <source>
        <dbReference type="EMBL" id="EPZ32757.1"/>
    </source>
</evidence>